<evidence type="ECO:0000259" key="1">
    <source>
        <dbReference type="Pfam" id="PF12867"/>
    </source>
</evidence>
<dbReference type="InterPro" id="IPR024775">
    <property type="entry name" value="DinB-like"/>
</dbReference>
<sequence length="189" mass="20768">MMRTLTTELVEQLTFHWEGLVRPKLAGLTDEEYLWEPAPGWSIRPAGSPEASPFGTGDFRIDFAFPEPDPPPVTTIAWRMAHVIVGVLGARTASHFGGPPSSYESHEYAGTAAAGLAQLEDAYAGWIEGVAGLDDEALARPVGPAEGPYAEYPMTTLVLHIHREVIHHCAEMLLLRDLHRNSNESRRVM</sequence>
<protein>
    <submittedName>
        <fullName evidence="2">DinB family protein</fullName>
    </submittedName>
</protein>
<dbReference type="Gene3D" id="1.20.120.450">
    <property type="entry name" value="dinb family like domain"/>
    <property type="match status" value="1"/>
</dbReference>
<comment type="caution">
    <text evidence="2">The sequence shown here is derived from an EMBL/GenBank/DDBJ whole genome shotgun (WGS) entry which is preliminary data.</text>
</comment>
<feature type="domain" description="DinB-like" evidence="1">
    <location>
        <begin position="22"/>
        <end position="172"/>
    </location>
</feature>
<dbReference type="Proteomes" id="UP001501598">
    <property type="component" value="Unassembled WGS sequence"/>
</dbReference>
<dbReference type="InterPro" id="IPR034660">
    <property type="entry name" value="DinB/YfiT-like"/>
</dbReference>
<evidence type="ECO:0000313" key="2">
    <source>
        <dbReference type="EMBL" id="GAA4551929.1"/>
    </source>
</evidence>
<organism evidence="2 3">
    <name type="scientific">Pseudonocardia xishanensis</name>
    <dbReference type="NCBI Taxonomy" id="630995"/>
    <lineage>
        <taxon>Bacteria</taxon>
        <taxon>Bacillati</taxon>
        <taxon>Actinomycetota</taxon>
        <taxon>Actinomycetes</taxon>
        <taxon>Pseudonocardiales</taxon>
        <taxon>Pseudonocardiaceae</taxon>
        <taxon>Pseudonocardia</taxon>
    </lineage>
</organism>
<reference evidence="3" key="1">
    <citation type="journal article" date="2019" name="Int. J. Syst. Evol. Microbiol.">
        <title>The Global Catalogue of Microorganisms (GCM) 10K type strain sequencing project: providing services to taxonomists for standard genome sequencing and annotation.</title>
        <authorList>
            <consortium name="The Broad Institute Genomics Platform"/>
            <consortium name="The Broad Institute Genome Sequencing Center for Infectious Disease"/>
            <person name="Wu L."/>
            <person name="Ma J."/>
        </authorList>
    </citation>
    <scope>NUCLEOTIDE SEQUENCE [LARGE SCALE GENOMIC DNA]</scope>
    <source>
        <strain evidence="3">JCM 17906</strain>
    </source>
</reference>
<keyword evidence="3" id="KW-1185">Reference proteome</keyword>
<dbReference type="Pfam" id="PF12867">
    <property type="entry name" value="DinB_2"/>
    <property type="match status" value="1"/>
</dbReference>
<gene>
    <name evidence="2" type="ORF">GCM10023175_44710</name>
</gene>
<dbReference type="SUPFAM" id="SSF109854">
    <property type="entry name" value="DinB/YfiT-like putative metalloenzymes"/>
    <property type="match status" value="1"/>
</dbReference>
<dbReference type="RefSeq" id="WP_345421862.1">
    <property type="nucleotide sequence ID" value="NZ_BAABGT010000069.1"/>
</dbReference>
<name>A0ABP8RY00_9PSEU</name>
<evidence type="ECO:0000313" key="3">
    <source>
        <dbReference type="Proteomes" id="UP001501598"/>
    </source>
</evidence>
<proteinExistence type="predicted"/>
<accession>A0ABP8RY00</accession>
<dbReference type="EMBL" id="BAABGT010000069">
    <property type="protein sequence ID" value="GAA4551929.1"/>
    <property type="molecule type" value="Genomic_DNA"/>
</dbReference>